<dbReference type="Pfam" id="PF10898">
    <property type="entry name" value="DUF2716"/>
    <property type="match status" value="1"/>
</dbReference>
<reference evidence="1 2" key="1">
    <citation type="submission" date="2016-10" db="EMBL/GenBank/DDBJ databases">
        <authorList>
            <person name="de Groot N.N."/>
        </authorList>
    </citation>
    <scope>NUCLEOTIDE SEQUENCE [LARGE SCALE GENOMIC DNA]</scope>
    <source>
        <strain evidence="1 2">DSM 44892</strain>
    </source>
</reference>
<protein>
    <recommendedName>
        <fullName evidence="3">DUF2716 domain-containing protein</fullName>
    </recommendedName>
</protein>
<organism evidence="1 2">
    <name type="scientific">Rhodococcus triatomae</name>
    <dbReference type="NCBI Taxonomy" id="300028"/>
    <lineage>
        <taxon>Bacteria</taxon>
        <taxon>Bacillati</taxon>
        <taxon>Actinomycetota</taxon>
        <taxon>Actinomycetes</taxon>
        <taxon>Mycobacteriales</taxon>
        <taxon>Nocardiaceae</taxon>
        <taxon>Rhodococcus</taxon>
    </lineage>
</organism>
<evidence type="ECO:0000313" key="2">
    <source>
        <dbReference type="Proteomes" id="UP000183263"/>
    </source>
</evidence>
<name>A0A1G8T0T6_9NOCA</name>
<dbReference type="AlphaFoldDB" id="A0A1G8T0T6"/>
<evidence type="ECO:0000313" key="1">
    <source>
        <dbReference type="EMBL" id="SDJ35024.1"/>
    </source>
</evidence>
<dbReference type="Proteomes" id="UP000183263">
    <property type="component" value="Unassembled WGS sequence"/>
</dbReference>
<dbReference type="InterPro" id="IPR020323">
    <property type="entry name" value="DUF2716"/>
</dbReference>
<evidence type="ECO:0008006" key="3">
    <source>
        <dbReference type="Google" id="ProtNLM"/>
    </source>
</evidence>
<dbReference type="EMBL" id="FNDN01000031">
    <property type="protein sequence ID" value="SDJ35024.1"/>
    <property type="molecule type" value="Genomic_DNA"/>
</dbReference>
<sequence>MLIALNWQHPGYRFRPHGDPLPQNISPIPVYPDGDYYLFFTEDLQCGTFGHPWHKTLCVFGEPLLSTLAEALSTWLPVARRGGHEPQ</sequence>
<gene>
    <name evidence="1" type="ORF">SAMN05444695_1313</name>
</gene>
<accession>A0A1G8T0T6</accession>
<proteinExistence type="predicted"/>
<keyword evidence="2" id="KW-1185">Reference proteome</keyword>